<comment type="caution">
    <text evidence="7">The sequence shown here is derived from an EMBL/GenBank/DDBJ whole genome shotgun (WGS) entry which is preliminary data.</text>
</comment>
<organism evidence="7">
    <name type="scientific">Thermodesulfovibrio aggregans</name>
    <dbReference type="NCBI Taxonomy" id="86166"/>
    <lineage>
        <taxon>Bacteria</taxon>
        <taxon>Pseudomonadati</taxon>
        <taxon>Nitrospirota</taxon>
        <taxon>Thermodesulfovibrionia</taxon>
        <taxon>Thermodesulfovibrionales</taxon>
        <taxon>Thermodesulfovibrionaceae</taxon>
        <taxon>Thermodesulfovibrio</taxon>
    </lineage>
</organism>
<comment type="similarity">
    <text evidence="2 6">Belongs to the universal ribosomal protein uL10 family.</text>
</comment>
<reference evidence="7" key="1">
    <citation type="journal article" date="2020" name="mSystems">
        <title>Genome- and Community-Level Interaction Insights into Carbon Utilization and Element Cycling Functions of Hydrothermarchaeota in Hydrothermal Sediment.</title>
        <authorList>
            <person name="Zhou Z."/>
            <person name="Liu Y."/>
            <person name="Xu W."/>
            <person name="Pan J."/>
            <person name="Luo Z.H."/>
            <person name="Li M."/>
        </authorList>
    </citation>
    <scope>NUCLEOTIDE SEQUENCE [LARGE SCALE GENOMIC DNA]</scope>
    <source>
        <strain evidence="7">SpSt-788</strain>
    </source>
</reference>
<evidence type="ECO:0000256" key="4">
    <source>
        <dbReference type="ARBA" id="ARBA00023274"/>
    </source>
</evidence>
<dbReference type="AlphaFoldDB" id="A0A7C4EQ45"/>
<proteinExistence type="inferred from homology"/>
<dbReference type="Gene3D" id="3.30.70.1730">
    <property type="match status" value="1"/>
</dbReference>
<comment type="subunit">
    <text evidence="6">Part of the ribosomal stalk of the 50S ribosomal subunit. The N-terminus interacts with L11 and the large rRNA to form the base of the stalk. The C-terminus forms an elongated spine to which L12 dimers bind in a sequential fashion forming a multimeric L10(L12)X complex.</text>
</comment>
<dbReference type="InterPro" id="IPR047865">
    <property type="entry name" value="Ribosomal_uL10_bac_type"/>
</dbReference>
<dbReference type="HAMAP" id="MF_00362">
    <property type="entry name" value="Ribosomal_uL10"/>
    <property type="match status" value="1"/>
</dbReference>
<sequence>MKEKKEKKVEELVSRLAKAKSLILTDFQGLTVAEISELRRAMKESGSEYKVCKNSLFWIALKDVPFRENLKDSLRGPTGIVFGYDDPVVAVKRTLEFSEKNEKLKLKQGVVEGRVYSPEELKQIAKLPSKNVLMSMLAGGMVSPLSKMASALKAVNLKLLYLLEALKNKKAQ</sequence>
<keyword evidence="3 6" id="KW-0689">Ribosomal protein</keyword>
<dbReference type="NCBIfam" id="NF000955">
    <property type="entry name" value="PRK00099.1-1"/>
    <property type="match status" value="1"/>
</dbReference>
<accession>A0A7C4EQ45</accession>
<keyword evidence="4 6" id="KW-0687">Ribonucleoprotein</keyword>
<comment type="function">
    <text evidence="1 6">Forms part of the ribosomal stalk, playing a central role in the interaction of the ribosome with GTP-bound translation factors.</text>
</comment>
<gene>
    <name evidence="6" type="primary">rplJ</name>
    <name evidence="7" type="ORF">ENV75_04905</name>
</gene>
<evidence type="ECO:0000313" key="7">
    <source>
        <dbReference type="EMBL" id="HGG99769.1"/>
    </source>
</evidence>
<dbReference type="GO" id="GO:0070180">
    <property type="term" value="F:large ribosomal subunit rRNA binding"/>
    <property type="evidence" value="ECO:0007669"/>
    <property type="project" value="UniProtKB-UniRule"/>
</dbReference>
<keyword evidence="6" id="KW-0699">rRNA-binding</keyword>
<dbReference type="CDD" id="cd05797">
    <property type="entry name" value="Ribosomal_L10"/>
    <property type="match status" value="1"/>
</dbReference>
<dbReference type="InterPro" id="IPR043141">
    <property type="entry name" value="Ribosomal_uL10-like_sf"/>
</dbReference>
<dbReference type="GO" id="GO:1990904">
    <property type="term" value="C:ribonucleoprotein complex"/>
    <property type="evidence" value="ECO:0007669"/>
    <property type="project" value="UniProtKB-KW"/>
</dbReference>
<dbReference type="SUPFAM" id="SSF160369">
    <property type="entry name" value="Ribosomal protein L10-like"/>
    <property type="match status" value="1"/>
</dbReference>
<dbReference type="InterPro" id="IPR022973">
    <property type="entry name" value="Ribosomal_uL10_bac"/>
</dbReference>
<dbReference type="InterPro" id="IPR001790">
    <property type="entry name" value="Ribosomal_uL10"/>
</dbReference>
<evidence type="ECO:0000256" key="3">
    <source>
        <dbReference type="ARBA" id="ARBA00022980"/>
    </source>
</evidence>
<protein>
    <recommendedName>
        <fullName evidence="5 6">Large ribosomal subunit protein uL10</fullName>
    </recommendedName>
</protein>
<dbReference type="Gene3D" id="6.10.250.290">
    <property type="match status" value="1"/>
</dbReference>
<evidence type="ECO:0000256" key="5">
    <source>
        <dbReference type="ARBA" id="ARBA00035202"/>
    </source>
</evidence>
<name>A0A7C4EQ45_9BACT</name>
<evidence type="ECO:0000256" key="6">
    <source>
        <dbReference type="HAMAP-Rule" id="MF_00362"/>
    </source>
</evidence>
<dbReference type="GO" id="GO:0006412">
    <property type="term" value="P:translation"/>
    <property type="evidence" value="ECO:0007669"/>
    <property type="project" value="UniProtKB-UniRule"/>
</dbReference>
<dbReference type="GO" id="GO:0005840">
    <property type="term" value="C:ribosome"/>
    <property type="evidence" value="ECO:0007669"/>
    <property type="project" value="UniProtKB-KW"/>
</dbReference>
<evidence type="ECO:0000256" key="2">
    <source>
        <dbReference type="ARBA" id="ARBA00008889"/>
    </source>
</evidence>
<dbReference type="EMBL" id="DTHO01000054">
    <property type="protein sequence ID" value="HGG99769.1"/>
    <property type="molecule type" value="Genomic_DNA"/>
</dbReference>
<dbReference type="PANTHER" id="PTHR11560">
    <property type="entry name" value="39S RIBOSOMAL PROTEIN L10, MITOCHONDRIAL"/>
    <property type="match status" value="1"/>
</dbReference>
<keyword evidence="6" id="KW-0694">RNA-binding</keyword>
<dbReference type="Pfam" id="PF00466">
    <property type="entry name" value="Ribosomal_L10"/>
    <property type="match status" value="1"/>
</dbReference>
<evidence type="ECO:0000256" key="1">
    <source>
        <dbReference type="ARBA" id="ARBA00002633"/>
    </source>
</evidence>